<protein>
    <submittedName>
        <fullName evidence="2">Glycosyltransferase</fullName>
    </submittedName>
</protein>
<reference evidence="2 3" key="1">
    <citation type="submission" date="2019-12" db="EMBL/GenBank/DDBJ databases">
        <authorList>
            <person name="Kim Y.S."/>
        </authorList>
    </citation>
    <scope>NUCLEOTIDE SEQUENCE [LARGE SCALE GENOMIC DNA]</scope>
    <source>
        <strain evidence="2 3">GA093</strain>
    </source>
</reference>
<dbReference type="Proteomes" id="UP000471501">
    <property type="component" value="Unassembled WGS sequence"/>
</dbReference>
<dbReference type="EMBL" id="WSTB01000004">
    <property type="protein sequence ID" value="MWB94529.1"/>
    <property type="molecule type" value="Genomic_DNA"/>
</dbReference>
<evidence type="ECO:0000313" key="3">
    <source>
        <dbReference type="Proteomes" id="UP000471501"/>
    </source>
</evidence>
<gene>
    <name evidence="2" type="ORF">GON26_09145</name>
</gene>
<dbReference type="RefSeq" id="WP_160374504.1">
    <property type="nucleotide sequence ID" value="NZ_WSTB01000004.1"/>
</dbReference>
<dbReference type="GO" id="GO:0016757">
    <property type="term" value="F:glycosyltransferase activity"/>
    <property type="evidence" value="ECO:0007669"/>
    <property type="project" value="InterPro"/>
</dbReference>
<accession>A0A6I4NS86</accession>
<comment type="caution">
    <text evidence="2">The sequence shown here is derived from an EMBL/GenBank/DDBJ whole genome shotgun (WGS) entry which is preliminary data.</text>
</comment>
<name>A0A6I4NS86_9FLAO</name>
<dbReference type="PANTHER" id="PTHR12526">
    <property type="entry name" value="GLYCOSYLTRANSFERASE"/>
    <property type="match status" value="1"/>
</dbReference>
<evidence type="ECO:0000313" key="2">
    <source>
        <dbReference type="EMBL" id="MWB94529.1"/>
    </source>
</evidence>
<feature type="domain" description="Glycosyl transferase family 1" evidence="1">
    <location>
        <begin position="188"/>
        <end position="354"/>
    </location>
</feature>
<dbReference type="InterPro" id="IPR001296">
    <property type="entry name" value="Glyco_trans_1"/>
</dbReference>
<keyword evidence="2" id="KW-0808">Transferase</keyword>
<dbReference type="SUPFAM" id="SSF53756">
    <property type="entry name" value="UDP-Glycosyltransferase/glycogen phosphorylase"/>
    <property type="match status" value="1"/>
</dbReference>
<evidence type="ECO:0000259" key="1">
    <source>
        <dbReference type="Pfam" id="PF00534"/>
    </source>
</evidence>
<proteinExistence type="predicted"/>
<dbReference type="CDD" id="cd03801">
    <property type="entry name" value="GT4_PimA-like"/>
    <property type="match status" value="1"/>
</dbReference>
<keyword evidence="3" id="KW-1185">Reference proteome</keyword>
<dbReference type="Gene3D" id="3.40.50.2000">
    <property type="entry name" value="Glycogen Phosphorylase B"/>
    <property type="match status" value="1"/>
</dbReference>
<organism evidence="2 3">
    <name type="scientific">Flavobacterium hydrocarbonoxydans</name>
    <dbReference type="NCBI Taxonomy" id="2683249"/>
    <lineage>
        <taxon>Bacteria</taxon>
        <taxon>Pseudomonadati</taxon>
        <taxon>Bacteroidota</taxon>
        <taxon>Flavobacteriia</taxon>
        <taxon>Flavobacteriales</taxon>
        <taxon>Flavobacteriaceae</taxon>
        <taxon>Flavobacterium</taxon>
    </lineage>
</organism>
<dbReference type="AlphaFoldDB" id="A0A6I4NS86"/>
<dbReference type="Pfam" id="PF00534">
    <property type="entry name" value="Glycos_transf_1"/>
    <property type="match status" value="1"/>
</dbReference>
<sequence>MKLLIVSTAPLIYKDNSCYAYSPYVNELILLEKFSKKIFFCCPVWDKDKKLLISKIPFDIDKHFKLIDSNISSFPNFVKAIFCSIYNFFILFKAMETADHIHLRCPGNIGLMGCLVQIFFPKKIKSAKYAGNWDPKSKQPWTYKLQKYILSNTFLTRNMQVLVYGEWENQSRNIKSFFTATYSDSERKEIQKENFQSKIRFLFVGSLVSGKNPLYAIQLIEELIKNDKKVILNIYGEGNQKNILENYIDKNQLGNHIFLLGNQDKETIKKDYQESHFVILPSQSEGWPKAIAEGMFWGCVPIVTGVSCIPFMLDYGKRGVLLAIDLKKDIVQVEKLILHENVFFEKSKLAQQWSQKYTTDFFESEIKMILTK</sequence>